<proteinExistence type="predicted"/>
<dbReference type="InterPro" id="IPR002051">
    <property type="entry name" value="Haem_Oase"/>
</dbReference>
<dbReference type="GeneID" id="19157828"/>
<keyword evidence="2" id="KW-0479">Metal-binding</keyword>
<keyword evidence="5" id="KW-1185">Reference proteome</keyword>
<reference evidence="4 5" key="1">
    <citation type="submission" date="2013-03" db="EMBL/GenBank/DDBJ databases">
        <title>The Genome Sequence of Capronia coronata CBS 617.96.</title>
        <authorList>
            <consortium name="The Broad Institute Genomics Platform"/>
            <person name="Cuomo C."/>
            <person name="de Hoog S."/>
            <person name="Gorbushina A."/>
            <person name="Walker B."/>
            <person name="Young S.K."/>
            <person name="Zeng Q."/>
            <person name="Gargeya S."/>
            <person name="Fitzgerald M."/>
            <person name="Haas B."/>
            <person name="Abouelleil A."/>
            <person name="Allen A.W."/>
            <person name="Alvarado L."/>
            <person name="Arachchi H.M."/>
            <person name="Berlin A.M."/>
            <person name="Chapman S.B."/>
            <person name="Gainer-Dewar J."/>
            <person name="Goldberg J."/>
            <person name="Griggs A."/>
            <person name="Gujja S."/>
            <person name="Hansen M."/>
            <person name="Howarth C."/>
            <person name="Imamovic A."/>
            <person name="Ireland A."/>
            <person name="Larimer J."/>
            <person name="McCowan C."/>
            <person name="Murphy C."/>
            <person name="Pearson M."/>
            <person name="Poon T.W."/>
            <person name="Priest M."/>
            <person name="Roberts A."/>
            <person name="Saif S."/>
            <person name="Shea T."/>
            <person name="Sisk P."/>
            <person name="Sykes S."/>
            <person name="Wortman J."/>
            <person name="Nusbaum C."/>
            <person name="Birren B."/>
        </authorList>
    </citation>
    <scope>NUCLEOTIDE SEQUENCE [LARGE SCALE GENOMIC DNA]</scope>
    <source>
        <strain evidence="4 5">CBS 617.96</strain>
    </source>
</reference>
<comment type="caution">
    <text evidence="4">The sequence shown here is derived from an EMBL/GenBank/DDBJ whole genome shotgun (WGS) entry which is preliminary data.</text>
</comment>
<dbReference type="eggNOG" id="KOG4480">
    <property type="taxonomic scope" value="Eukaryota"/>
</dbReference>
<dbReference type="CDD" id="cd19165">
    <property type="entry name" value="HemeO"/>
    <property type="match status" value="1"/>
</dbReference>
<evidence type="ECO:0000313" key="4">
    <source>
        <dbReference type="EMBL" id="EXJ94535.1"/>
    </source>
</evidence>
<dbReference type="PANTHER" id="PTHR10720:SF0">
    <property type="entry name" value="HEME OXYGENASE"/>
    <property type="match status" value="1"/>
</dbReference>
<dbReference type="InterPro" id="IPR016084">
    <property type="entry name" value="Haem_Oase-like_multi-hlx"/>
</dbReference>
<evidence type="ECO:0000256" key="2">
    <source>
        <dbReference type="ARBA" id="ARBA00022723"/>
    </source>
</evidence>
<dbReference type="HOGENOM" id="CLU_038284_0_0_1"/>
<dbReference type="Gene3D" id="1.20.910.10">
    <property type="entry name" value="Heme oxygenase-like"/>
    <property type="match status" value="1"/>
</dbReference>
<gene>
    <name evidence="4" type="ORF">A1O1_02931</name>
</gene>
<organism evidence="4 5">
    <name type="scientific">Capronia coronata CBS 617.96</name>
    <dbReference type="NCBI Taxonomy" id="1182541"/>
    <lineage>
        <taxon>Eukaryota</taxon>
        <taxon>Fungi</taxon>
        <taxon>Dikarya</taxon>
        <taxon>Ascomycota</taxon>
        <taxon>Pezizomycotina</taxon>
        <taxon>Eurotiomycetes</taxon>
        <taxon>Chaetothyriomycetidae</taxon>
        <taxon>Chaetothyriales</taxon>
        <taxon>Herpotrichiellaceae</taxon>
        <taxon>Capronia</taxon>
    </lineage>
</organism>
<evidence type="ECO:0008006" key="6">
    <source>
        <dbReference type="Google" id="ProtNLM"/>
    </source>
</evidence>
<dbReference type="GO" id="GO:0004392">
    <property type="term" value="F:heme oxygenase (decyclizing) activity"/>
    <property type="evidence" value="ECO:0007669"/>
    <property type="project" value="InterPro"/>
</dbReference>
<keyword evidence="3" id="KW-0408">Iron</keyword>
<evidence type="ECO:0000256" key="1">
    <source>
        <dbReference type="ARBA" id="ARBA00022617"/>
    </source>
</evidence>
<name>W9YXX7_9EURO</name>
<dbReference type="InterPro" id="IPR016053">
    <property type="entry name" value="Haem_Oase-like"/>
</dbReference>
<dbReference type="SUPFAM" id="SSF48613">
    <property type="entry name" value="Heme oxygenase-like"/>
    <property type="match status" value="1"/>
</dbReference>
<dbReference type="AlphaFoldDB" id="W9YXX7"/>
<dbReference type="GO" id="GO:0046872">
    <property type="term" value="F:metal ion binding"/>
    <property type="evidence" value="ECO:0007669"/>
    <property type="project" value="UniProtKB-KW"/>
</dbReference>
<sequence length="297" mass="33693">MEDKSSRPSETRPSLPLELRAATREEHHALNTQIVARLSLCLSPHVDSPLVYAKGMASFGQIYFAFEEFLATCRVGDRLEPRLQEIYDRLYLPQLMRTSRLREDLESIKTRLGESAAREITMLEDDFKVYHSRIHEILSAKPHVLLSYTWAMYLALFNGGRWIRKQLVSQGSDFWRGEPLPLSFWEFGDSGDSDPEGEHLKALFQERFLAAASLLRDEEKDYVIRETPRLFELCSEIVRDLHQRLAAITSSTTPISPSKSTDSQVSDSTGAVGSATPLATAWQYLASSYASLRTTTK</sequence>
<dbReference type="EMBL" id="AMWN01000002">
    <property type="protein sequence ID" value="EXJ94535.1"/>
    <property type="molecule type" value="Genomic_DNA"/>
</dbReference>
<evidence type="ECO:0000256" key="3">
    <source>
        <dbReference type="ARBA" id="ARBA00023004"/>
    </source>
</evidence>
<evidence type="ECO:0000313" key="5">
    <source>
        <dbReference type="Proteomes" id="UP000019484"/>
    </source>
</evidence>
<dbReference type="STRING" id="1182541.W9YXX7"/>
<dbReference type="RefSeq" id="XP_007722029.1">
    <property type="nucleotide sequence ID" value="XM_007723839.1"/>
</dbReference>
<dbReference type="OrthoDB" id="652091at2759"/>
<dbReference type="PANTHER" id="PTHR10720">
    <property type="entry name" value="HEME OXYGENASE"/>
    <property type="match status" value="1"/>
</dbReference>
<dbReference type="Pfam" id="PF01126">
    <property type="entry name" value="Heme_oxygenase"/>
    <property type="match status" value="1"/>
</dbReference>
<dbReference type="GO" id="GO:0006788">
    <property type="term" value="P:heme oxidation"/>
    <property type="evidence" value="ECO:0007669"/>
    <property type="project" value="InterPro"/>
</dbReference>
<dbReference type="Proteomes" id="UP000019484">
    <property type="component" value="Unassembled WGS sequence"/>
</dbReference>
<protein>
    <recommendedName>
        <fullName evidence="6">Heme oxygenase</fullName>
    </recommendedName>
</protein>
<keyword evidence="1" id="KW-0349">Heme</keyword>
<accession>W9YXX7</accession>